<feature type="coiled-coil region" evidence="5">
    <location>
        <begin position="100"/>
        <end position="127"/>
    </location>
</feature>
<keyword evidence="8" id="KW-0966">Cell projection</keyword>
<feature type="domain" description="Flagellin N-terminal" evidence="6">
    <location>
        <begin position="3"/>
        <end position="137"/>
    </location>
</feature>
<dbReference type="GO" id="GO:0005576">
    <property type="term" value="C:extracellular region"/>
    <property type="evidence" value="ECO:0007669"/>
    <property type="project" value="UniProtKB-SubCell"/>
</dbReference>
<keyword evidence="5" id="KW-0175">Coiled coil</keyword>
<dbReference type="InterPro" id="IPR001029">
    <property type="entry name" value="Flagellin_N"/>
</dbReference>
<dbReference type="Gene3D" id="1.20.1330.10">
    <property type="entry name" value="f41 fragment of flagellin, N-terminal domain"/>
    <property type="match status" value="2"/>
</dbReference>
<accession>A0A1I4CI72</accession>
<evidence type="ECO:0000256" key="1">
    <source>
        <dbReference type="ARBA" id="ARBA00005709"/>
    </source>
</evidence>
<dbReference type="InterPro" id="IPR042187">
    <property type="entry name" value="Flagellin_C_sub2"/>
</dbReference>
<dbReference type="NCBIfam" id="NF033876">
    <property type="entry name" value="flagella_HExxH"/>
    <property type="match status" value="1"/>
</dbReference>
<keyword evidence="8" id="KW-0282">Flagellum</keyword>
<dbReference type="SUPFAM" id="SSF64518">
    <property type="entry name" value="Phase 1 flagellin"/>
    <property type="match status" value="1"/>
</dbReference>
<dbReference type="PANTHER" id="PTHR42792:SF2">
    <property type="entry name" value="FLAGELLIN"/>
    <property type="match status" value="1"/>
</dbReference>
<protein>
    <recommendedName>
        <fullName evidence="2 4">Flagellin</fullName>
    </recommendedName>
</protein>
<dbReference type="Pfam" id="PF00669">
    <property type="entry name" value="Flagellin_N"/>
    <property type="match status" value="1"/>
</dbReference>
<dbReference type="EMBL" id="FORT01000020">
    <property type="protein sequence ID" value="SFK79987.1"/>
    <property type="molecule type" value="Genomic_DNA"/>
</dbReference>
<evidence type="ECO:0000313" key="9">
    <source>
        <dbReference type="Proteomes" id="UP000198915"/>
    </source>
</evidence>
<sequence length="543" mass="58141">MRINNNIAAIQSWRNNQQNLSNSQKSLEKLSSGLRINRAGDDAAGLSISEKMRGQIRGLEQAERNIQDGISLIQTAEGGMVELHSLLQRGRELSVQAANETNTVEDREQIQKEIAQIKEETDRIANTTEFNTMKLLNVASGDQNQTDLINLLKNSWLGQAEQLISNYFGLQADNYTMNLVLEEGTAGGTLAYVQASVPASGLGTNLELHIEMADYRAGNITDRTIAHEMVHAVFNRSVNVGNATGIPTWFNEGSAELIQGADERLAIELAALGGNNAVNRATIVGNATNAWGGTSQEYAGAFAAVRYIHDQIKAAGGSGIKDIYSYLSGNPTRTLDDALTNASSGAFADLTDFQSKWSADGEAFIAGMDLGNADTGAIGGADADGGAVRTNTSVVPDNAAAVQHFNMVYPTVAENDPLNLHIGSNSSQTMKLGLTKVDSNSLGISTADVVQDAQSAIGQFDTAITVVSSERSRLGAIQNRLEHALSISMSNRENLTSSESRIRDLDMAKEMMNMTKTNILMQASAAMLAQANQNPQGILQMLR</sequence>
<keyword evidence="8" id="KW-0969">Cilium</keyword>
<proteinExistence type="inferred from homology"/>
<evidence type="ECO:0000256" key="4">
    <source>
        <dbReference type="RuleBase" id="RU362073"/>
    </source>
</evidence>
<evidence type="ECO:0000256" key="5">
    <source>
        <dbReference type="SAM" id="Coils"/>
    </source>
</evidence>
<dbReference type="STRING" id="1884381.SAMN05518846_12052"/>
<evidence type="ECO:0000259" key="7">
    <source>
        <dbReference type="Pfam" id="PF00700"/>
    </source>
</evidence>
<evidence type="ECO:0000256" key="2">
    <source>
        <dbReference type="ARBA" id="ARBA00020110"/>
    </source>
</evidence>
<name>A0A1I4CI72_9BACL</name>
<comment type="function">
    <text evidence="4">Flagellin is the subunit protein which polymerizes to form the filaments of bacterial flagella.</text>
</comment>
<dbReference type="RefSeq" id="WP_175530596.1">
    <property type="nucleotide sequence ID" value="NZ_FORT01000020.1"/>
</dbReference>
<dbReference type="Gene3D" id="6.10.10.10">
    <property type="entry name" value="Flagellar export chaperone, C-terminal domain"/>
    <property type="match status" value="1"/>
</dbReference>
<dbReference type="PRINTS" id="PR00207">
    <property type="entry name" value="FLAGELLIN"/>
</dbReference>
<dbReference type="GO" id="GO:0005198">
    <property type="term" value="F:structural molecule activity"/>
    <property type="evidence" value="ECO:0007669"/>
    <property type="project" value="UniProtKB-UniRule"/>
</dbReference>
<feature type="domain" description="Flagellin C-terminal" evidence="7">
    <location>
        <begin position="459"/>
        <end position="542"/>
    </location>
</feature>
<keyword evidence="4" id="KW-0964">Secreted</keyword>
<dbReference type="InterPro" id="IPR001492">
    <property type="entry name" value="Flagellin"/>
</dbReference>
<evidence type="ECO:0000313" key="8">
    <source>
        <dbReference type="EMBL" id="SFK79987.1"/>
    </source>
</evidence>
<comment type="similarity">
    <text evidence="1 4">Belongs to the bacterial flagellin family.</text>
</comment>
<organism evidence="8 9">
    <name type="scientific">Brevibacillus centrosporus</name>
    <dbReference type="NCBI Taxonomy" id="54910"/>
    <lineage>
        <taxon>Bacteria</taxon>
        <taxon>Bacillati</taxon>
        <taxon>Bacillota</taxon>
        <taxon>Bacilli</taxon>
        <taxon>Bacillales</taxon>
        <taxon>Paenibacillaceae</taxon>
        <taxon>Brevibacillus</taxon>
    </lineage>
</organism>
<keyword evidence="9" id="KW-1185">Reference proteome</keyword>
<dbReference type="Pfam" id="PF00700">
    <property type="entry name" value="Flagellin_C"/>
    <property type="match status" value="1"/>
</dbReference>
<dbReference type="PANTHER" id="PTHR42792">
    <property type="entry name" value="FLAGELLIN"/>
    <property type="match status" value="1"/>
</dbReference>
<dbReference type="Proteomes" id="UP000198915">
    <property type="component" value="Unassembled WGS sequence"/>
</dbReference>
<dbReference type="Gene3D" id="3.30.70.2120">
    <property type="match status" value="1"/>
</dbReference>
<dbReference type="AlphaFoldDB" id="A0A1I4CI72"/>
<evidence type="ECO:0000256" key="3">
    <source>
        <dbReference type="ARBA" id="ARBA00023143"/>
    </source>
</evidence>
<comment type="subcellular location">
    <subcellularLocation>
        <location evidence="4">Secreted</location>
    </subcellularLocation>
    <subcellularLocation>
        <location evidence="4">Bacterial flagellum</location>
    </subcellularLocation>
</comment>
<reference evidence="9" key="1">
    <citation type="submission" date="2016-10" db="EMBL/GenBank/DDBJ databases">
        <authorList>
            <person name="Varghese N."/>
            <person name="Submissions S."/>
        </authorList>
    </citation>
    <scope>NUCLEOTIDE SEQUENCE [LARGE SCALE GENOMIC DNA]</scope>
    <source>
        <strain evidence="9">OK042</strain>
    </source>
</reference>
<gene>
    <name evidence="8" type="ORF">SAMN05518846_12052</name>
</gene>
<dbReference type="InterPro" id="IPR046358">
    <property type="entry name" value="Flagellin_C"/>
</dbReference>
<keyword evidence="3 4" id="KW-0975">Bacterial flagellum</keyword>
<dbReference type="GO" id="GO:0009288">
    <property type="term" value="C:bacterial-type flagellum"/>
    <property type="evidence" value="ECO:0007669"/>
    <property type="project" value="UniProtKB-SubCell"/>
</dbReference>
<evidence type="ECO:0000259" key="6">
    <source>
        <dbReference type="Pfam" id="PF00669"/>
    </source>
</evidence>